<dbReference type="InterPro" id="IPR029066">
    <property type="entry name" value="PLP-binding_barrel"/>
</dbReference>
<protein>
    <submittedName>
        <fullName evidence="2">Alanine racemase</fullName>
    </submittedName>
</protein>
<name>A0A428Z0V3_KIBAR</name>
<dbReference type="PANTHER" id="PTHR28004">
    <property type="entry name" value="ZGC:162816-RELATED"/>
    <property type="match status" value="1"/>
</dbReference>
<dbReference type="GO" id="GO:0036088">
    <property type="term" value="P:D-serine catabolic process"/>
    <property type="evidence" value="ECO:0007669"/>
    <property type="project" value="TreeGrafter"/>
</dbReference>
<gene>
    <name evidence="2" type="ORF">DMH04_34170</name>
</gene>
<dbReference type="AlphaFoldDB" id="A0A428Z0V3"/>
<evidence type="ECO:0000259" key="1">
    <source>
        <dbReference type="Pfam" id="PF01168"/>
    </source>
</evidence>
<feature type="domain" description="Alanine racemase N-terminal" evidence="1">
    <location>
        <begin position="55"/>
        <end position="218"/>
    </location>
</feature>
<dbReference type="Gene3D" id="3.20.20.10">
    <property type="entry name" value="Alanine racemase"/>
    <property type="match status" value="1"/>
</dbReference>
<dbReference type="InterPro" id="IPR051466">
    <property type="entry name" value="D-amino_acid_metab_enzyme"/>
</dbReference>
<sequence length="364" mass="38571">MRRPAVEVIPTGFPAIAGQWTVRFAGAIPGAGEAIRKVESMASGSITGRPGQAVVDRDRLTSNVRRFHAKAATAGVAVRAHVKGHRVLEIAQEQVAAGATGIAVTQAREVRHYAAAGIRDIVVAYPWNDPWRWQRFAEVAGLCDLTVHVNSPDAVRGLDEAAGRHGVQIGVRIDMRDIAGESSLDPQGALDVARVLGRSRWLRPSGVTGYRGLASRAEADRRDMIGREFAEYLVGVADLLHANGLICADVCVGGTPICDGALSVPGVTEVCAGAYALQDAGMALIGVCSARDVALSLRTEADAARLHAGLNYPWMAGDDAGTRIGDRWIPAHICPVVHRLPAMETSDGASWMVAMLSDRRQSAA</sequence>
<evidence type="ECO:0000313" key="2">
    <source>
        <dbReference type="EMBL" id="RSM78007.1"/>
    </source>
</evidence>
<evidence type="ECO:0000313" key="3">
    <source>
        <dbReference type="Proteomes" id="UP000287547"/>
    </source>
</evidence>
<dbReference type="Proteomes" id="UP000287547">
    <property type="component" value="Unassembled WGS sequence"/>
</dbReference>
<accession>A0A428Z0V3</accession>
<dbReference type="PANTHER" id="PTHR28004:SF2">
    <property type="entry name" value="D-SERINE DEHYDRATASE"/>
    <property type="match status" value="1"/>
</dbReference>
<proteinExistence type="predicted"/>
<dbReference type="Pfam" id="PF01168">
    <property type="entry name" value="Ala_racemase_N"/>
    <property type="match status" value="1"/>
</dbReference>
<organism evidence="2 3">
    <name type="scientific">Kibdelosporangium aridum</name>
    <dbReference type="NCBI Taxonomy" id="2030"/>
    <lineage>
        <taxon>Bacteria</taxon>
        <taxon>Bacillati</taxon>
        <taxon>Actinomycetota</taxon>
        <taxon>Actinomycetes</taxon>
        <taxon>Pseudonocardiales</taxon>
        <taxon>Pseudonocardiaceae</taxon>
        <taxon>Kibdelosporangium</taxon>
    </lineage>
</organism>
<dbReference type="InterPro" id="IPR001608">
    <property type="entry name" value="Ala_racemase_N"/>
</dbReference>
<reference evidence="2 3" key="1">
    <citation type="submission" date="2018-05" db="EMBL/GenBank/DDBJ databases">
        <title>Evolution of GPA BGCs.</title>
        <authorList>
            <person name="Waglechner N."/>
            <person name="Wright G.D."/>
        </authorList>
    </citation>
    <scope>NUCLEOTIDE SEQUENCE [LARGE SCALE GENOMIC DNA]</scope>
    <source>
        <strain evidence="2 3">A82846</strain>
    </source>
</reference>
<dbReference type="SUPFAM" id="SSF51419">
    <property type="entry name" value="PLP-binding barrel"/>
    <property type="match status" value="1"/>
</dbReference>
<dbReference type="GO" id="GO:0008721">
    <property type="term" value="F:D-serine ammonia-lyase activity"/>
    <property type="evidence" value="ECO:0007669"/>
    <property type="project" value="TreeGrafter"/>
</dbReference>
<dbReference type="OrthoDB" id="9811417at2"/>
<comment type="caution">
    <text evidence="2">The sequence shown here is derived from an EMBL/GenBank/DDBJ whole genome shotgun (WGS) entry which is preliminary data.</text>
</comment>
<dbReference type="EMBL" id="QHKI01000038">
    <property type="protein sequence ID" value="RSM78007.1"/>
    <property type="molecule type" value="Genomic_DNA"/>
</dbReference>